<dbReference type="GO" id="GO:0051539">
    <property type="term" value="F:4 iron, 4 sulfur cluster binding"/>
    <property type="evidence" value="ECO:0007669"/>
    <property type="project" value="UniProtKB-KW"/>
</dbReference>
<dbReference type="PROSITE" id="PS00198">
    <property type="entry name" value="4FE4S_FER_1"/>
    <property type="match status" value="1"/>
</dbReference>
<dbReference type="Pfam" id="PF13247">
    <property type="entry name" value="Fer4_11"/>
    <property type="match status" value="1"/>
</dbReference>
<accession>L0F926</accession>
<dbReference type="SUPFAM" id="SSF54862">
    <property type="entry name" value="4Fe-4S ferredoxins"/>
    <property type="match status" value="1"/>
</dbReference>
<feature type="domain" description="4Fe-4S ferredoxin-type" evidence="5">
    <location>
        <begin position="6"/>
        <end position="36"/>
    </location>
</feature>
<dbReference type="InterPro" id="IPR017900">
    <property type="entry name" value="4Fe4S_Fe_S_CS"/>
</dbReference>
<dbReference type="PANTHER" id="PTHR43177">
    <property type="entry name" value="PROTEIN NRFC"/>
    <property type="match status" value="1"/>
</dbReference>
<evidence type="ECO:0000256" key="1">
    <source>
        <dbReference type="ARBA" id="ARBA00022485"/>
    </source>
</evidence>
<dbReference type="PANTHER" id="PTHR43177:SF3">
    <property type="entry name" value="PROTEIN NRFC HOMOLOG"/>
    <property type="match status" value="1"/>
</dbReference>
<dbReference type="eggNOG" id="COG0437">
    <property type="taxonomic scope" value="Bacteria"/>
</dbReference>
<evidence type="ECO:0000259" key="5">
    <source>
        <dbReference type="PROSITE" id="PS51379"/>
    </source>
</evidence>
<dbReference type="InterPro" id="IPR017896">
    <property type="entry name" value="4Fe4S_Fe-S-bd"/>
</dbReference>
<dbReference type="KEGG" id="ddl:Desdi_1662"/>
<name>L0F926_DESDL</name>
<protein>
    <submittedName>
        <fullName evidence="6">Fe-S-cluster-containing hydrogenase subunit</fullName>
    </submittedName>
</protein>
<feature type="domain" description="4Fe-4S ferredoxin-type" evidence="5">
    <location>
        <begin position="83"/>
        <end position="112"/>
    </location>
</feature>
<reference evidence="7" key="1">
    <citation type="submission" date="2012-02" db="EMBL/GenBank/DDBJ databases">
        <title>Complete sequence of Desulfitobacterium dichloroeliminans LMG P-21439.</title>
        <authorList>
            <person name="Lucas S."/>
            <person name="Han J."/>
            <person name="Lapidus A."/>
            <person name="Cheng J.-F."/>
            <person name="Goodwin L."/>
            <person name="Pitluck S."/>
            <person name="Peters L."/>
            <person name="Ovchinnikova G."/>
            <person name="Teshima H."/>
            <person name="Detter J.C."/>
            <person name="Han C."/>
            <person name="Tapia R."/>
            <person name="Land M."/>
            <person name="Hauser L."/>
            <person name="Kyrpides N."/>
            <person name="Ivanova N."/>
            <person name="Pagani I."/>
            <person name="Kruse T."/>
            <person name="de Vos W.M."/>
            <person name="Boon N."/>
            <person name="Smidt H."/>
            <person name="Woyke T."/>
        </authorList>
    </citation>
    <scope>NUCLEOTIDE SEQUENCE [LARGE SCALE GENOMIC DNA]</scope>
    <source>
        <strain evidence="7">LMG P-21439 / DCA1</strain>
    </source>
</reference>
<dbReference type="InterPro" id="IPR050954">
    <property type="entry name" value="ET_IronSulfur_Cluster-Binding"/>
</dbReference>
<keyword evidence="3" id="KW-0408">Iron</keyword>
<dbReference type="CDD" id="cd16371">
    <property type="entry name" value="DMSOR_beta_like"/>
    <property type="match status" value="1"/>
</dbReference>
<dbReference type="AlphaFoldDB" id="L0F926"/>
<dbReference type="Proteomes" id="UP000010797">
    <property type="component" value="Chromosome"/>
</dbReference>
<organism evidence="6 7">
    <name type="scientific">Desulfitobacterium dichloroeliminans (strain LMG P-21439 / DCA1)</name>
    <dbReference type="NCBI Taxonomy" id="871963"/>
    <lineage>
        <taxon>Bacteria</taxon>
        <taxon>Bacillati</taxon>
        <taxon>Bacillota</taxon>
        <taxon>Clostridia</taxon>
        <taxon>Eubacteriales</taxon>
        <taxon>Desulfitobacteriaceae</taxon>
        <taxon>Desulfitobacterium</taxon>
    </lineage>
</organism>
<keyword evidence="1" id="KW-0004">4Fe-4S</keyword>
<keyword evidence="7" id="KW-1185">Reference proteome</keyword>
<evidence type="ECO:0000256" key="2">
    <source>
        <dbReference type="ARBA" id="ARBA00022723"/>
    </source>
</evidence>
<gene>
    <name evidence="6" type="ordered locus">Desdi_1662</name>
</gene>
<dbReference type="STRING" id="871963.Desdi_1662"/>
<evidence type="ECO:0000256" key="4">
    <source>
        <dbReference type="ARBA" id="ARBA00023014"/>
    </source>
</evidence>
<dbReference type="Gene3D" id="3.30.70.20">
    <property type="match status" value="2"/>
</dbReference>
<sequence length="204" mass="22755">MARTQRGFLFDPNRCLGCRTCVMACATGNNLPPGIYLRNVELQEFQKGAQVIKYYLSTSCNHCANPECFRLCPEQAYRKRHDGVVLFDQTKCTGCGTCTRGCPFEAPVVNPATGRVIKCDLCYEKLDEGETPFCVSSCPVQALTLIDLSDTNSKTADIVRRLPGVVKIQLTRPSIRYVALKIGKQILRHPRRKGDGYGNEDELQ</sequence>
<dbReference type="PROSITE" id="PS51379">
    <property type="entry name" value="4FE4S_FER_2"/>
    <property type="match status" value="2"/>
</dbReference>
<dbReference type="RefSeq" id="WP_015262141.1">
    <property type="nucleotide sequence ID" value="NC_019903.1"/>
</dbReference>
<dbReference type="HOGENOM" id="CLU_043374_2_0_9"/>
<keyword evidence="4" id="KW-0411">Iron-sulfur</keyword>
<proteinExistence type="predicted"/>
<dbReference type="GO" id="GO:0046872">
    <property type="term" value="F:metal ion binding"/>
    <property type="evidence" value="ECO:0007669"/>
    <property type="project" value="UniProtKB-KW"/>
</dbReference>
<dbReference type="Pfam" id="PF12837">
    <property type="entry name" value="Fer4_6"/>
    <property type="match status" value="1"/>
</dbReference>
<evidence type="ECO:0000313" key="7">
    <source>
        <dbReference type="Proteomes" id="UP000010797"/>
    </source>
</evidence>
<keyword evidence="2" id="KW-0479">Metal-binding</keyword>
<evidence type="ECO:0000313" key="6">
    <source>
        <dbReference type="EMBL" id="AGA69151.1"/>
    </source>
</evidence>
<dbReference type="EMBL" id="CP003344">
    <property type="protein sequence ID" value="AGA69151.1"/>
    <property type="molecule type" value="Genomic_DNA"/>
</dbReference>
<dbReference type="OrthoDB" id="9810688at2"/>
<evidence type="ECO:0000256" key="3">
    <source>
        <dbReference type="ARBA" id="ARBA00023004"/>
    </source>
</evidence>